<dbReference type="EMBL" id="RJVU01007700">
    <property type="protein sequence ID" value="ROL53821.1"/>
    <property type="molecule type" value="Genomic_DNA"/>
</dbReference>
<proteinExistence type="predicted"/>
<reference evidence="2 3" key="1">
    <citation type="submission" date="2018-10" db="EMBL/GenBank/DDBJ databases">
        <title>Genome assembly for a Yunnan-Guizhou Plateau 3E fish, Anabarilius grahami (Regan), and its evolutionary and genetic applications.</title>
        <authorList>
            <person name="Jiang W."/>
        </authorList>
    </citation>
    <scope>NUCLEOTIDE SEQUENCE [LARGE SCALE GENOMIC DNA]</scope>
    <source>
        <strain evidence="2">AG-KIZ</strain>
        <tissue evidence="2">Muscle</tissue>
    </source>
</reference>
<evidence type="ECO:0000313" key="3">
    <source>
        <dbReference type="Proteomes" id="UP000281406"/>
    </source>
</evidence>
<accession>A0A3N0Z655</accession>
<dbReference type="AlphaFoldDB" id="A0A3N0Z655"/>
<evidence type="ECO:0000256" key="1">
    <source>
        <dbReference type="SAM" id="MobiDB-lite"/>
    </source>
</evidence>
<name>A0A3N0Z655_ANAGA</name>
<gene>
    <name evidence="2" type="ORF">DPX16_9521</name>
</gene>
<organism evidence="2 3">
    <name type="scientific">Anabarilius grahami</name>
    <name type="common">Kanglang fish</name>
    <name type="synonym">Barilius grahami</name>
    <dbReference type="NCBI Taxonomy" id="495550"/>
    <lineage>
        <taxon>Eukaryota</taxon>
        <taxon>Metazoa</taxon>
        <taxon>Chordata</taxon>
        <taxon>Craniata</taxon>
        <taxon>Vertebrata</taxon>
        <taxon>Euteleostomi</taxon>
        <taxon>Actinopterygii</taxon>
        <taxon>Neopterygii</taxon>
        <taxon>Teleostei</taxon>
        <taxon>Ostariophysi</taxon>
        <taxon>Cypriniformes</taxon>
        <taxon>Xenocyprididae</taxon>
        <taxon>Xenocypridinae</taxon>
        <taxon>Xenocypridinae incertae sedis</taxon>
        <taxon>Anabarilius</taxon>
    </lineage>
</organism>
<keyword evidence="3" id="KW-1185">Reference proteome</keyword>
<sequence>MRSENFPLEACLKRPQYYWGNSSDTRCQWQHRWNNRTVSDQKDESEAVWLGSNSYRVRVSFSKHIGGKRPIPQMNDASESVKPALAYSRR</sequence>
<protein>
    <submittedName>
        <fullName evidence="2">Uncharacterized protein</fullName>
    </submittedName>
</protein>
<evidence type="ECO:0000313" key="2">
    <source>
        <dbReference type="EMBL" id="ROL53821.1"/>
    </source>
</evidence>
<comment type="caution">
    <text evidence="2">The sequence shown here is derived from an EMBL/GenBank/DDBJ whole genome shotgun (WGS) entry which is preliminary data.</text>
</comment>
<feature type="region of interest" description="Disordered" evidence="1">
    <location>
        <begin position="66"/>
        <end position="90"/>
    </location>
</feature>
<dbReference type="Proteomes" id="UP000281406">
    <property type="component" value="Unassembled WGS sequence"/>
</dbReference>